<dbReference type="EMBL" id="JANPWB010000007">
    <property type="protein sequence ID" value="KAJ1173304.1"/>
    <property type="molecule type" value="Genomic_DNA"/>
</dbReference>
<name>A0AAV7TBD1_PLEWA</name>
<dbReference type="Proteomes" id="UP001066276">
    <property type="component" value="Chromosome 4_1"/>
</dbReference>
<proteinExistence type="predicted"/>
<organism evidence="2 3">
    <name type="scientific">Pleurodeles waltl</name>
    <name type="common">Iberian ribbed newt</name>
    <dbReference type="NCBI Taxonomy" id="8319"/>
    <lineage>
        <taxon>Eukaryota</taxon>
        <taxon>Metazoa</taxon>
        <taxon>Chordata</taxon>
        <taxon>Craniata</taxon>
        <taxon>Vertebrata</taxon>
        <taxon>Euteleostomi</taxon>
        <taxon>Amphibia</taxon>
        <taxon>Batrachia</taxon>
        <taxon>Caudata</taxon>
        <taxon>Salamandroidea</taxon>
        <taxon>Salamandridae</taxon>
        <taxon>Pleurodelinae</taxon>
        <taxon>Pleurodeles</taxon>
    </lineage>
</organism>
<sequence>MGVLRYSLETAHKPKSAPAIRSEGAEPAPGFNRFQKSFRCLSAARKYRLSSKVFRRGDSCDSGYFPVSSKSLKNDNRTH</sequence>
<evidence type="ECO:0000313" key="3">
    <source>
        <dbReference type="Proteomes" id="UP001066276"/>
    </source>
</evidence>
<gene>
    <name evidence="2" type="ORF">NDU88_005140</name>
</gene>
<accession>A0AAV7TBD1</accession>
<evidence type="ECO:0000256" key="1">
    <source>
        <dbReference type="SAM" id="MobiDB-lite"/>
    </source>
</evidence>
<comment type="caution">
    <text evidence="2">The sequence shown here is derived from an EMBL/GenBank/DDBJ whole genome shotgun (WGS) entry which is preliminary data.</text>
</comment>
<dbReference type="AlphaFoldDB" id="A0AAV7TBD1"/>
<feature type="region of interest" description="Disordered" evidence="1">
    <location>
        <begin position="1"/>
        <end position="29"/>
    </location>
</feature>
<evidence type="ECO:0000313" key="2">
    <source>
        <dbReference type="EMBL" id="KAJ1173304.1"/>
    </source>
</evidence>
<reference evidence="2" key="1">
    <citation type="journal article" date="2022" name="bioRxiv">
        <title>Sequencing and chromosome-scale assembly of the giantPleurodeles waltlgenome.</title>
        <authorList>
            <person name="Brown T."/>
            <person name="Elewa A."/>
            <person name="Iarovenko S."/>
            <person name="Subramanian E."/>
            <person name="Araus A.J."/>
            <person name="Petzold A."/>
            <person name="Susuki M."/>
            <person name="Suzuki K.-i.T."/>
            <person name="Hayashi T."/>
            <person name="Toyoda A."/>
            <person name="Oliveira C."/>
            <person name="Osipova E."/>
            <person name="Leigh N.D."/>
            <person name="Simon A."/>
            <person name="Yun M.H."/>
        </authorList>
    </citation>
    <scope>NUCLEOTIDE SEQUENCE</scope>
    <source>
        <strain evidence="2">20211129_DDA</strain>
        <tissue evidence="2">Liver</tissue>
    </source>
</reference>
<keyword evidence="3" id="KW-1185">Reference proteome</keyword>
<protein>
    <submittedName>
        <fullName evidence="2">Uncharacterized protein</fullName>
    </submittedName>
</protein>